<keyword evidence="3" id="KW-1185">Reference proteome</keyword>
<dbReference type="PANTHER" id="PTHR35394:SF5">
    <property type="entry name" value="DUF3176 DOMAIN-CONTAINING PROTEIN"/>
    <property type="match status" value="1"/>
</dbReference>
<feature type="transmembrane region" description="Helical" evidence="1">
    <location>
        <begin position="134"/>
        <end position="158"/>
    </location>
</feature>
<dbReference type="Pfam" id="PF11374">
    <property type="entry name" value="DUF3176"/>
    <property type="match status" value="1"/>
</dbReference>
<dbReference type="PANTHER" id="PTHR35394">
    <property type="entry name" value="DUF3176 DOMAIN-CONTAINING PROTEIN"/>
    <property type="match status" value="1"/>
</dbReference>
<feature type="transmembrane region" description="Helical" evidence="1">
    <location>
        <begin position="502"/>
        <end position="524"/>
    </location>
</feature>
<comment type="caution">
    <text evidence="2">The sequence shown here is derived from an EMBL/GenBank/DDBJ whole genome shotgun (WGS) entry which is preliminary data.</text>
</comment>
<dbReference type="Proteomes" id="UP000256645">
    <property type="component" value="Unassembled WGS sequence"/>
</dbReference>
<proteinExistence type="predicted"/>
<protein>
    <submittedName>
        <fullName evidence="2">Uncharacterized protein</fullName>
    </submittedName>
</protein>
<dbReference type="InterPro" id="IPR021514">
    <property type="entry name" value="DUF3176"/>
</dbReference>
<evidence type="ECO:0000313" key="2">
    <source>
        <dbReference type="EMBL" id="RDW56348.1"/>
    </source>
</evidence>
<keyword evidence="1" id="KW-0812">Transmembrane</keyword>
<organism evidence="2 3">
    <name type="scientific">Coleophoma cylindrospora</name>
    <dbReference type="NCBI Taxonomy" id="1849047"/>
    <lineage>
        <taxon>Eukaryota</taxon>
        <taxon>Fungi</taxon>
        <taxon>Dikarya</taxon>
        <taxon>Ascomycota</taxon>
        <taxon>Pezizomycotina</taxon>
        <taxon>Leotiomycetes</taxon>
        <taxon>Helotiales</taxon>
        <taxon>Dermateaceae</taxon>
        <taxon>Coleophoma</taxon>
    </lineage>
</organism>
<reference evidence="2 3" key="1">
    <citation type="journal article" date="2018" name="IMA Fungus">
        <title>IMA Genome-F 9: Draft genome sequence of Annulohypoxylon stygium, Aspergillus mulundensis, Berkeleyomyces basicola (syn. Thielaviopsis basicola), Ceratocystis smalleyi, two Cercospora beticola strains, Coleophoma cylindrospora, Fusarium fracticaudum, Phialophora cf. hyalina, and Morchella septimelata.</title>
        <authorList>
            <person name="Wingfield B.D."/>
            <person name="Bills G.F."/>
            <person name="Dong Y."/>
            <person name="Huang W."/>
            <person name="Nel W.J."/>
            <person name="Swalarsk-Parry B.S."/>
            <person name="Vaghefi N."/>
            <person name="Wilken P.M."/>
            <person name="An Z."/>
            <person name="de Beer Z.W."/>
            <person name="De Vos L."/>
            <person name="Chen L."/>
            <person name="Duong T.A."/>
            <person name="Gao Y."/>
            <person name="Hammerbacher A."/>
            <person name="Kikkert J.R."/>
            <person name="Li Y."/>
            <person name="Li H."/>
            <person name="Li K."/>
            <person name="Li Q."/>
            <person name="Liu X."/>
            <person name="Ma X."/>
            <person name="Naidoo K."/>
            <person name="Pethybridge S.J."/>
            <person name="Sun J."/>
            <person name="Steenkamp E.T."/>
            <person name="van der Nest M.A."/>
            <person name="van Wyk S."/>
            <person name="Wingfield M.J."/>
            <person name="Xiong C."/>
            <person name="Yue Q."/>
            <person name="Zhang X."/>
        </authorList>
    </citation>
    <scope>NUCLEOTIDE SEQUENCE [LARGE SCALE GENOMIC DNA]</scope>
    <source>
        <strain evidence="2 3">BP6252</strain>
    </source>
</reference>
<keyword evidence="1" id="KW-1133">Transmembrane helix</keyword>
<keyword evidence="1" id="KW-0472">Membrane</keyword>
<dbReference type="AlphaFoldDB" id="A0A3D8Q3Y0"/>
<gene>
    <name evidence="2" type="ORF">BP6252_14173</name>
</gene>
<sequence>MESLTAENSHIDWISFKDLSHSITLEDVDFQLQSGQQRPIDEELHLTSSSRLSITDERRSAAAPISGQKDTHMHDKNKWENLKDRLQDSWAPEVLASITSLLALLTIVALLWYFRGKSIPIVVLYNMSLGTILSILATILKTTIFVPISAGFGQIIWIKLHRQGLSLRDVDQLYSASHGGAFSGFEMLSRKTNSYRAYIAAFLYILSFAIGPTIQATTVSKQLAGQPFLQRCETNTNSNISPASTLYSELEKVLGEYSSTRTSDQSLQELQRGCSTGDCDWPTFSSLAICSNSTDISSKIVQTSYAGHYDYSLPNNLSLLNMANDFVAINASTSLPTLHYEEWGSYPIVKYSILSYYSNPSFVVAAEGVLYWCVQGYNTSVKGYALRQNVTSSWYDIDAADPTSSSLTLSPPPETWPSLGMHKSTNFTVTDLDAYTAYISSALDSSTTSEELRQISWNGVRNISSLFDTLASRMSNRLRASVCDLHFPGVESDLDIVLVIRWGWLIIPTTIILLAIALLATVMVQSHYYKVKLWKTSLLALLFHGLSVEIRNKYSMSEVEDLRRMEEVSEKVVVSLRGQGRDHKESGLLLRHQYNQEQI</sequence>
<dbReference type="OrthoDB" id="5376804at2759"/>
<dbReference type="EMBL" id="PDLM01000056">
    <property type="protein sequence ID" value="RDW56348.1"/>
    <property type="molecule type" value="Genomic_DNA"/>
</dbReference>
<evidence type="ECO:0000256" key="1">
    <source>
        <dbReference type="SAM" id="Phobius"/>
    </source>
</evidence>
<feature type="transmembrane region" description="Helical" evidence="1">
    <location>
        <begin position="195"/>
        <end position="214"/>
    </location>
</feature>
<feature type="transmembrane region" description="Helical" evidence="1">
    <location>
        <begin position="94"/>
        <end position="114"/>
    </location>
</feature>
<evidence type="ECO:0000313" key="3">
    <source>
        <dbReference type="Proteomes" id="UP000256645"/>
    </source>
</evidence>
<accession>A0A3D8Q3Y0</accession>
<name>A0A3D8Q3Y0_9HELO</name>